<reference evidence="2 3" key="1">
    <citation type="journal article" date="2017" name="ISME J.">
        <title>Unveiling bifidobacterial biogeography across the mammalian branch of the tree of life.</title>
        <authorList>
            <person name="Milani C."/>
            <person name="Mangifesta M."/>
            <person name="Mancabelli L."/>
            <person name="Lugli G.A."/>
            <person name="James K."/>
            <person name="Duranti S."/>
            <person name="Turroni F."/>
            <person name="Ferrario C."/>
            <person name="Ossiprandi M.C."/>
            <person name="van Sinderen D."/>
            <person name="Ventura M."/>
        </authorList>
    </citation>
    <scope>NUCLEOTIDE SEQUENCE [LARGE SCALE GENOMIC DNA]</scope>
    <source>
        <strain evidence="2 3">70</strain>
    </source>
</reference>
<gene>
    <name evidence="2" type="ORF">B1400_0909</name>
</gene>
<evidence type="ECO:0000313" key="2">
    <source>
        <dbReference type="EMBL" id="PAU69400.1"/>
    </source>
</evidence>
<protein>
    <recommendedName>
        <fullName evidence="4">UrcA family protein</fullName>
    </recommendedName>
</protein>
<keyword evidence="1" id="KW-0732">Signal</keyword>
<accession>A0A2A2EKC9</accession>
<name>A0A2A2EKC9_9BIFI</name>
<dbReference type="Proteomes" id="UP000217986">
    <property type="component" value="Unassembled WGS sequence"/>
</dbReference>
<comment type="caution">
    <text evidence="2">The sequence shown here is derived from an EMBL/GenBank/DDBJ whole genome shotgun (WGS) entry which is preliminary data.</text>
</comment>
<keyword evidence="3" id="KW-1185">Reference proteome</keyword>
<dbReference type="EMBL" id="MVOG01000012">
    <property type="protein sequence ID" value="PAU69400.1"/>
    <property type="molecule type" value="Genomic_DNA"/>
</dbReference>
<proteinExistence type="predicted"/>
<evidence type="ECO:0000256" key="1">
    <source>
        <dbReference type="SAM" id="SignalP"/>
    </source>
</evidence>
<feature type="chain" id="PRO_5013240056" description="UrcA family protein" evidence="1">
    <location>
        <begin position="37"/>
        <end position="121"/>
    </location>
</feature>
<evidence type="ECO:0008006" key="4">
    <source>
        <dbReference type="Google" id="ProtNLM"/>
    </source>
</evidence>
<dbReference type="AlphaFoldDB" id="A0A2A2EKC9"/>
<evidence type="ECO:0000313" key="3">
    <source>
        <dbReference type="Proteomes" id="UP000217986"/>
    </source>
</evidence>
<feature type="signal peptide" evidence="1">
    <location>
        <begin position="1"/>
        <end position="36"/>
    </location>
</feature>
<sequence>MVRIPHTKQTKKAVGGSAACLMTLGLVFGSATTAHAQQNGFTPYFRNSDVRVGDVHVDVLARDDASKMVASSRSRGSYCEASQDTNRKIRDISDVGKTCGAAVLASQSIKSAGDYACCATR</sequence>
<organism evidence="2 3">
    <name type="scientific">Bifidobacterium italicum</name>
    <dbReference type="NCBI Taxonomy" id="1960968"/>
    <lineage>
        <taxon>Bacteria</taxon>
        <taxon>Bacillati</taxon>
        <taxon>Actinomycetota</taxon>
        <taxon>Actinomycetes</taxon>
        <taxon>Bifidobacteriales</taxon>
        <taxon>Bifidobacteriaceae</taxon>
        <taxon>Bifidobacterium</taxon>
    </lineage>
</organism>